<dbReference type="GeneTree" id="ENSGT00910000146857"/>
<dbReference type="Ensembl" id="ENSNLET00000034154.1">
    <property type="protein sequence ID" value="ENSNLEP00000040885.1"/>
    <property type="gene ID" value="ENSNLEG00000033543.1"/>
</dbReference>
<name>A0A2I3HBL5_NOMLE</name>
<dbReference type="Proteomes" id="UP000001073">
    <property type="component" value="Chromosome 3"/>
</dbReference>
<dbReference type="EMBL" id="ADFV01068317">
    <property type="status" value="NOT_ANNOTATED_CDS"/>
    <property type="molecule type" value="Genomic_DNA"/>
</dbReference>
<evidence type="ECO:0000313" key="2">
    <source>
        <dbReference type="Ensembl" id="ENSNLEP00000040885.1"/>
    </source>
</evidence>
<dbReference type="AlphaFoldDB" id="A0A2I3HBL5"/>
<evidence type="ECO:0000313" key="3">
    <source>
        <dbReference type="Proteomes" id="UP000001073"/>
    </source>
</evidence>
<reference evidence="2" key="3">
    <citation type="submission" date="2025-09" db="UniProtKB">
        <authorList>
            <consortium name="Ensembl"/>
        </authorList>
    </citation>
    <scope>IDENTIFICATION</scope>
</reference>
<proteinExistence type="predicted"/>
<reference evidence="2" key="2">
    <citation type="submission" date="2025-08" db="UniProtKB">
        <authorList>
            <consortium name="Ensembl"/>
        </authorList>
    </citation>
    <scope>IDENTIFICATION</scope>
</reference>
<organism evidence="2 3">
    <name type="scientific">Nomascus leucogenys</name>
    <name type="common">Northern white-cheeked gibbon</name>
    <name type="synonym">Hylobates leucogenys</name>
    <dbReference type="NCBI Taxonomy" id="61853"/>
    <lineage>
        <taxon>Eukaryota</taxon>
        <taxon>Metazoa</taxon>
        <taxon>Chordata</taxon>
        <taxon>Craniata</taxon>
        <taxon>Vertebrata</taxon>
        <taxon>Euteleostomi</taxon>
        <taxon>Mammalia</taxon>
        <taxon>Eutheria</taxon>
        <taxon>Euarchontoglires</taxon>
        <taxon>Primates</taxon>
        <taxon>Haplorrhini</taxon>
        <taxon>Catarrhini</taxon>
        <taxon>Hylobatidae</taxon>
        <taxon>Nomascus</taxon>
    </lineage>
</organism>
<protein>
    <submittedName>
        <fullName evidence="2">Uncharacterized protein</fullName>
    </submittedName>
</protein>
<evidence type="ECO:0000256" key="1">
    <source>
        <dbReference type="SAM" id="MobiDB-lite"/>
    </source>
</evidence>
<sequence length="113" mass="12263">MEGEQGEDGKTAAGPGRSTSWSGRSRAWALGRLWRRIPPHWRHPRSSPSPRPKLVRAHRPLRHLWGAAPGLASVFAPGSASPCNPASRARASPRPLVHPCGLRLASRCSHFIG</sequence>
<feature type="region of interest" description="Disordered" evidence="1">
    <location>
        <begin position="1"/>
        <end position="24"/>
    </location>
</feature>
<dbReference type="STRING" id="61853.ENSNLEP00000040885"/>
<reference evidence="2 3" key="1">
    <citation type="submission" date="2012-10" db="EMBL/GenBank/DDBJ databases">
        <authorList>
            <consortium name="Gibbon Genome Sequencing Consortium"/>
        </authorList>
    </citation>
    <scope>NUCLEOTIDE SEQUENCE [LARGE SCALE GENOMIC DNA]</scope>
</reference>
<dbReference type="EMBL" id="ADFV01068316">
    <property type="status" value="NOT_ANNOTATED_CDS"/>
    <property type="molecule type" value="Genomic_DNA"/>
</dbReference>
<keyword evidence="3" id="KW-1185">Reference proteome</keyword>
<accession>A0A2I3HBL5</accession>
<dbReference type="InParanoid" id="A0A2I3HBL5"/>